<dbReference type="Pfam" id="PF07859">
    <property type="entry name" value="Abhydrolase_3"/>
    <property type="match status" value="1"/>
</dbReference>
<keyword evidence="2 4" id="KW-0378">Hydrolase</keyword>
<evidence type="ECO:0000259" key="3">
    <source>
        <dbReference type="Pfam" id="PF07859"/>
    </source>
</evidence>
<dbReference type="PANTHER" id="PTHR48081">
    <property type="entry name" value="AB HYDROLASE SUPERFAMILY PROTEIN C4A8.06C"/>
    <property type="match status" value="1"/>
</dbReference>
<sequence length="304" mass="33235">MPSQESIMIRQMLKASMAAQKPDASIAEVRKGLEMLAAFNPLAQDVKVEQLKVEGMPAEWVSAPNATEDKVFLYLHGGAYIMGSCNTHRDLASKISRASGCRVLVVEYRLAPENQYPAAVEDALTAYRWLLSSGVSPEQLVVGGDSAGGGLTLALLLSLKEANEALPSAAVLLSPWTDMEGTGASMETRAEVDPWLNPEQSRQAPLLYIGALDRRHPLVSPIFGDLEGLPPLLVHVGNDEILLDDSVRLVDRAREAGVDVTFKIWDDMWHVFQQFNMPEASQAIEEIGQFVKLKLEQSSPTIVE</sequence>
<name>A0ABS7K4F2_9BACI</name>
<dbReference type="SUPFAM" id="SSF53474">
    <property type="entry name" value="alpha/beta-Hydrolases"/>
    <property type="match status" value="1"/>
</dbReference>
<evidence type="ECO:0000313" key="5">
    <source>
        <dbReference type="Proteomes" id="UP000769780"/>
    </source>
</evidence>
<evidence type="ECO:0000313" key="4">
    <source>
        <dbReference type="EMBL" id="MBY0097134.1"/>
    </source>
</evidence>
<proteinExistence type="inferred from homology"/>
<gene>
    <name evidence="4" type="ORF">H0185_09955</name>
</gene>
<organism evidence="4 5">
    <name type="scientific">Mesobacillus maritimus</name>
    <dbReference type="NCBI Taxonomy" id="1643336"/>
    <lineage>
        <taxon>Bacteria</taxon>
        <taxon>Bacillati</taxon>
        <taxon>Bacillota</taxon>
        <taxon>Bacilli</taxon>
        <taxon>Bacillales</taxon>
        <taxon>Bacillaceae</taxon>
        <taxon>Mesobacillus</taxon>
    </lineage>
</organism>
<evidence type="ECO:0000256" key="1">
    <source>
        <dbReference type="ARBA" id="ARBA00010515"/>
    </source>
</evidence>
<dbReference type="InterPro" id="IPR002168">
    <property type="entry name" value="Lipase_GDXG_HIS_AS"/>
</dbReference>
<dbReference type="RefSeq" id="WP_221873344.1">
    <property type="nucleotide sequence ID" value="NZ_JACWFH010000009.1"/>
</dbReference>
<dbReference type="Gene3D" id="3.40.50.1820">
    <property type="entry name" value="alpha/beta hydrolase"/>
    <property type="match status" value="1"/>
</dbReference>
<reference evidence="4 5" key="1">
    <citation type="submission" date="2020-07" db="EMBL/GenBank/DDBJ databases">
        <title>Fungal Genomes of the International Space Station.</title>
        <authorList>
            <person name="Seuylemezian A."/>
            <person name="Singh N.K."/>
            <person name="Wood J."/>
            <person name="Venkateswaran K."/>
        </authorList>
    </citation>
    <scope>NUCLEOTIDE SEQUENCE [LARGE SCALE GENOMIC DNA]</scope>
    <source>
        <strain evidence="4 5">PL-B2</strain>
    </source>
</reference>
<comment type="caution">
    <text evidence="4">The sequence shown here is derived from an EMBL/GenBank/DDBJ whole genome shotgun (WGS) entry which is preliminary data.</text>
</comment>
<dbReference type="EMBL" id="JACWFH010000009">
    <property type="protein sequence ID" value="MBY0097134.1"/>
    <property type="molecule type" value="Genomic_DNA"/>
</dbReference>
<dbReference type="Proteomes" id="UP000769780">
    <property type="component" value="Unassembled WGS sequence"/>
</dbReference>
<dbReference type="PROSITE" id="PS01173">
    <property type="entry name" value="LIPASE_GDXG_HIS"/>
    <property type="match status" value="1"/>
</dbReference>
<dbReference type="InterPro" id="IPR029058">
    <property type="entry name" value="AB_hydrolase_fold"/>
</dbReference>
<dbReference type="GO" id="GO:0016787">
    <property type="term" value="F:hydrolase activity"/>
    <property type="evidence" value="ECO:0007669"/>
    <property type="project" value="UniProtKB-KW"/>
</dbReference>
<dbReference type="InterPro" id="IPR013094">
    <property type="entry name" value="AB_hydrolase_3"/>
</dbReference>
<dbReference type="InterPro" id="IPR050300">
    <property type="entry name" value="GDXG_lipolytic_enzyme"/>
</dbReference>
<protein>
    <submittedName>
        <fullName evidence="4">Alpha/beta hydrolase</fullName>
    </submittedName>
</protein>
<dbReference type="PANTHER" id="PTHR48081:SF30">
    <property type="entry name" value="ACETYL-HYDROLASE LIPR-RELATED"/>
    <property type="match status" value="1"/>
</dbReference>
<keyword evidence="5" id="KW-1185">Reference proteome</keyword>
<feature type="domain" description="Alpha/beta hydrolase fold-3" evidence="3">
    <location>
        <begin position="73"/>
        <end position="273"/>
    </location>
</feature>
<accession>A0ABS7K4F2</accession>
<comment type="similarity">
    <text evidence="1">Belongs to the 'GDXG' lipolytic enzyme family.</text>
</comment>
<evidence type="ECO:0000256" key="2">
    <source>
        <dbReference type="ARBA" id="ARBA00022801"/>
    </source>
</evidence>